<dbReference type="PANTHER" id="PTHR23053:SF0">
    <property type="entry name" value="HYDROCEPHALUS-INDUCING PROTEIN HOMOLOG"/>
    <property type="match status" value="1"/>
</dbReference>
<evidence type="ECO:0000256" key="2">
    <source>
        <dbReference type="ARBA" id="ARBA00004496"/>
    </source>
</evidence>
<dbReference type="Pfam" id="PF22544">
    <property type="entry name" value="HYDIN_VesB_CFA65-like_Ig"/>
    <property type="match status" value="2"/>
</dbReference>
<evidence type="ECO:0000256" key="6">
    <source>
        <dbReference type="SAM" id="MobiDB-lite"/>
    </source>
</evidence>
<dbReference type="GO" id="GO:0005930">
    <property type="term" value="C:axoneme"/>
    <property type="evidence" value="ECO:0007669"/>
    <property type="project" value="TreeGrafter"/>
</dbReference>
<accession>A0AAD5WY87</accession>
<keyword evidence="3" id="KW-0963">Cytoplasm</keyword>
<comment type="caution">
    <text evidence="8">The sequence shown here is derived from an EMBL/GenBank/DDBJ whole genome shotgun (WGS) entry which is preliminary data.</text>
</comment>
<feature type="compositionally biased region" description="Polar residues" evidence="6">
    <location>
        <begin position="21"/>
        <end position="33"/>
    </location>
</feature>
<gene>
    <name evidence="8" type="ORF">HK097_001621</name>
</gene>
<keyword evidence="4" id="KW-0969">Cilium</keyword>
<keyword evidence="9" id="KW-1185">Reference proteome</keyword>
<dbReference type="InterPro" id="IPR033305">
    <property type="entry name" value="Hydin-like"/>
</dbReference>
<dbReference type="Gene3D" id="2.60.40.10">
    <property type="entry name" value="Immunoglobulins"/>
    <property type="match status" value="4"/>
</dbReference>
<comment type="subcellular location">
    <subcellularLocation>
        <location evidence="1">Cell projection</location>
        <location evidence="1">Cilium</location>
    </subcellularLocation>
    <subcellularLocation>
        <location evidence="2">Cytoplasm</location>
    </subcellularLocation>
</comment>
<evidence type="ECO:0000259" key="7">
    <source>
        <dbReference type="Pfam" id="PF22544"/>
    </source>
</evidence>
<dbReference type="GO" id="GO:0003341">
    <property type="term" value="P:cilium movement"/>
    <property type="evidence" value="ECO:0007669"/>
    <property type="project" value="TreeGrafter"/>
</dbReference>
<keyword evidence="5" id="KW-0966">Cell projection</keyword>
<proteinExistence type="predicted"/>
<sequence length="615" mass="69492">MPQNGSTQHPPPLSRKADSAVSLSTSSLINPLQPTRMRPSQYIHERSLSTADRLAQASFTVHTPTIVELVGDPGVAMNRIDFPVDRPLFEPFPPVVVLQNYTPFQSYEIVISFRNNDKEPRHLEIEPIDNPIFSISGKRSASLKSGKVAAGMEVGYVLQFKPESEVDYTYNLVCITDREKFLVPVRAIGARGLLDFPDSIAFSEVPVRYKTVKTMLIRNIGNRSTKFDFSTSAPFSVDPPCGYLDVNGSMQVDLVFYPEETNSFEGDLLISYETGEQIVCTLMGTAEDANIRLEKSSMKMDNTYISLSSMKSIRIHNRSDIMAKFQWKQYSTAMEEKQYRTRRELELRHEEEEEIHRQNGEMDPSVIIQKYKNLTREMTHNPLLFTDPIFRIEPSEGTIWPNSFVDVNVFFTPDTAGAHQRTVYCEVEGREMRLPLGLRGEGIGPRARFSYDQLDMEDVSINTVHKYEVLLENRGDIDVTYSLLPPTAPFASKFTFTPTSGILKIGQQTSIEVSFHSDTLGDFYEEFHFNLKGSPSPLTLSFKGRVVGPTFHFTTSRIEFGKVAFGFLEERRMRLCNTSGIEMRFGLRVLEGGVGEVVVVPERGVVQAQGEVEVE</sequence>
<dbReference type="InterPro" id="IPR053879">
    <property type="entry name" value="HYDIN_VesB_CFA65-like_Ig"/>
</dbReference>
<dbReference type="InterPro" id="IPR013783">
    <property type="entry name" value="Ig-like_fold"/>
</dbReference>
<feature type="domain" description="HYDIN/VesB/CFA65-like Ig-like" evidence="7">
    <location>
        <begin position="193"/>
        <end position="284"/>
    </location>
</feature>
<name>A0AAD5WY87_9FUNG</name>
<feature type="non-terminal residue" evidence="8">
    <location>
        <position position="615"/>
    </location>
</feature>
<reference evidence="8" key="1">
    <citation type="submission" date="2020-05" db="EMBL/GenBank/DDBJ databases">
        <title>Phylogenomic resolution of chytrid fungi.</title>
        <authorList>
            <person name="Stajich J.E."/>
            <person name="Amses K."/>
            <person name="Simmons R."/>
            <person name="Seto K."/>
            <person name="Myers J."/>
            <person name="Bonds A."/>
            <person name="Quandt C.A."/>
            <person name="Barry K."/>
            <person name="Liu P."/>
            <person name="Grigoriev I."/>
            <person name="Longcore J.E."/>
            <person name="James T.Y."/>
        </authorList>
    </citation>
    <scope>NUCLEOTIDE SEQUENCE</scope>
    <source>
        <strain evidence="8">JEL0318</strain>
    </source>
</reference>
<evidence type="ECO:0000313" key="8">
    <source>
        <dbReference type="EMBL" id="KAJ3043944.1"/>
    </source>
</evidence>
<dbReference type="Proteomes" id="UP001212841">
    <property type="component" value="Unassembled WGS sequence"/>
</dbReference>
<dbReference type="InterPro" id="IPR008962">
    <property type="entry name" value="PapD-like_sf"/>
</dbReference>
<dbReference type="AlphaFoldDB" id="A0AAD5WY87"/>
<dbReference type="GO" id="GO:1904158">
    <property type="term" value="P:axonemal central apparatus assembly"/>
    <property type="evidence" value="ECO:0007669"/>
    <property type="project" value="TreeGrafter"/>
</dbReference>
<feature type="domain" description="HYDIN/VesB/CFA65-like Ig-like" evidence="7">
    <location>
        <begin position="446"/>
        <end position="544"/>
    </location>
</feature>
<evidence type="ECO:0000256" key="3">
    <source>
        <dbReference type="ARBA" id="ARBA00022490"/>
    </source>
</evidence>
<dbReference type="EMBL" id="JADGJD010001326">
    <property type="protein sequence ID" value="KAJ3043944.1"/>
    <property type="molecule type" value="Genomic_DNA"/>
</dbReference>
<evidence type="ECO:0000256" key="1">
    <source>
        <dbReference type="ARBA" id="ARBA00004138"/>
    </source>
</evidence>
<evidence type="ECO:0000256" key="5">
    <source>
        <dbReference type="ARBA" id="ARBA00023273"/>
    </source>
</evidence>
<organism evidence="8 9">
    <name type="scientific">Rhizophlyctis rosea</name>
    <dbReference type="NCBI Taxonomy" id="64517"/>
    <lineage>
        <taxon>Eukaryota</taxon>
        <taxon>Fungi</taxon>
        <taxon>Fungi incertae sedis</taxon>
        <taxon>Chytridiomycota</taxon>
        <taxon>Chytridiomycota incertae sedis</taxon>
        <taxon>Chytridiomycetes</taxon>
        <taxon>Rhizophlyctidales</taxon>
        <taxon>Rhizophlyctidaceae</taxon>
        <taxon>Rhizophlyctis</taxon>
    </lineage>
</organism>
<evidence type="ECO:0000256" key="4">
    <source>
        <dbReference type="ARBA" id="ARBA00023069"/>
    </source>
</evidence>
<feature type="region of interest" description="Disordered" evidence="6">
    <location>
        <begin position="1"/>
        <end position="34"/>
    </location>
</feature>
<protein>
    <recommendedName>
        <fullName evidence="7">HYDIN/VesB/CFA65-like Ig-like domain-containing protein</fullName>
    </recommendedName>
</protein>
<evidence type="ECO:0000313" key="9">
    <source>
        <dbReference type="Proteomes" id="UP001212841"/>
    </source>
</evidence>
<dbReference type="SUPFAM" id="SSF49354">
    <property type="entry name" value="PapD-like"/>
    <property type="match status" value="1"/>
</dbReference>
<dbReference type="PANTHER" id="PTHR23053">
    <property type="entry name" value="DLEC1 DELETED IN LUNG AND ESOPHAGEAL CANCER 1"/>
    <property type="match status" value="1"/>
</dbReference>